<dbReference type="InterPro" id="IPR011400">
    <property type="entry name" value="EIF3B"/>
</dbReference>
<accession>Q5DAH4</accession>
<dbReference type="EMBL" id="AY815450">
    <property type="protein sequence ID" value="AAW27182.1"/>
    <property type="molecule type" value="mRNA"/>
</dbReference>
<sequence length="121" mass="14201">MNLSGIRTFTWRPRPPTLLSAEQLQTIKRNMPKYNSQLANEDRMLASKASRELFEKRQKLLAEFNAWKSNLIKLYNQDEEERFRLRGTSTDISSSGETQTEEELELLINAVHETIRKNTEE</sequence>
<name>Q5DAH4_SCHJA</name>
<keyword evidence="2" id="KW-0396">Initiation factor</keyword>
<organism evidence="5">
    <name type="scientific">Schistosoma japonicum</name>
    <name type="common">Blood fluke</name>
    <dbReference type="NCBI Taxonomy" id="6182"/>
    <lineage>
        <taxon>Eukaryota</taxon>
        <taxon>Metazoa</taxon>
        <taxon>Spiralia</taxon>
        <taxon>Lophotrochozoa</taxon>
        <taxon>Platyhelminthes</taxon>
        <taxon>Trematoda</taxon>
        <taxon>Digenea</taxon>
        <taxon>Strigeidida</taxon>
        <taxon>Schistosomatoidea</taxon>
        <taxon>Schistosomatidae</taxon>
        <taxon>Schistosoma</taxon>
    </lineage>
</organism>
<evidence type="ECO:0000256" key="2">
    <source>
        <dbReference type="ARBA" id="ARBA00022540"/>
    </source>
</evidence>
<dbReference type="PANTHER" id="PTHR14068">
    <property type="entry name" value="EUKARYOTIC TRANSLATION INITIATION FACTOR 3 EIF3 -RELATED"/>
    <property type="match status" value="1"/>
</dbReference>
<evidence type="ECO:0000256" key="4">
    <source>
        <dbReference type="ARBA" id="ARBA00022917"/>
    </source>
</evidence>
<evidence type="ECO:0000256" key="1">
    <source>
        <dbReference type="ARBA" id="ARBA00022490"/>
    </source>
</evidence>
<dbReference type="GO" id="GO:0031369">
    <property type="term" value="F:translation initiation factor binding"/>
    <property type="evidence" value="ECO:0007669"/>
    <property type="project" value="InterPro"/>
</dbReference>
<dbReference type="PANTHER" id="PTHR14068:SF0">
    <property type="entry name" value="EUKARYOTIC TRANSLATION INITIATION FACTOR 3 SUBUNIT B"/>
    <property type="match status" value="1"/>
</dbReference>
<dbReference type="GO" id="GO:0005852">
    <property type="term" value="C:eukaryotic translation initiation factor 3 complex"/>
    <property type="evidence" value="ECO:0007669"/>
    <property type="project" value="InterPro"/>
</dbReference>
<evidence type="ECO:0000313" key="5">
    <source>
        <dbReference type="EMBL" id="AAW27182.1"/>
    </source>
</evidence>
<proteinExistence type="evidence at transcript level"/>
<protein>
    <submittedName>
        <fullName evidence="5">SJCHGC06664 protein</fullName>
    </submittedName>
</protein>
<keyword evidence="1" id="KW-0963">Cytoplasm</keyword>
<reference evidence="5" key="2">
    <citation type="journal article" date="2006" name="PLoS Pathog.">
        <title>New perspectives on host-parasite interplay by comparative transcriptomic and proteomic analyses of Schistosoma japonicum.</title>
        <authorList>
            <person name="Liu F."/>
            <person name="Lu J."/>
            <person name="Hu W."/>
            <person name="Wang S.Y."/>
            <person name="Cui S.J."/>
            <person name="Chi M."/>
            <person name="Yan Q."/>
            <person name="Wang X.R."/>
            <person name="Song H.D."/>
            <person name="Xu X.N."/>
            <person name="Wang J.J."/>
            <person name="Zhang X.L."/>
            <person name="Zhang X."/>
            <person name="Wang Z.Q."/>
            <person name="Xue C.L."/>
            <person name="Brindley P.J."/>
            <person name="McManus D.P."/>
            <person name="Yang P.Y."/>
            <person name="Feng Z."/>
            <person name="Chen Z."/>
            <person name="Han Z.G."/>
        </authorList>
    </citation>
    <scope>NUCLEOTIDE SEQUENCE</scope>
</reference>
<evidence type="ECO:0000256" key="3">
    <source>
        <dbReference type="ARBA" id="ARBA00022884"/>
    </source>
</evidence>
<dbReference type="GO" id="GO:0003743">
    <property type="term" value="F:translation initiation factor activity"/>
    <property type="evidence" value="ECO:0007669"/>
    <property type="project" value="UniProtKB-KW"/>
</dbReference>
<dbReference type="GO" id="GO:0003723">
    <property type="term" value="F:RNA binding"/>
    <property type="evidence" value="ECO:0007669"/>
    <property type="project" value="UniProtKB-KW"/>
</dbReference>
<keyword evidence="3" id="KW-0694">RNA-binding</keyword>
<keyword evidence="4" id="KW-0648">Protein biosynthesis</keyword>
<reference evidence="5" key="1">
    <citation type="submission" date="2004-11" db="EMBL/GenBank/DDBJ databases">
        <title>The full-length cDNA sequences of Schistosoma japonicum genes.</title>
        <authorList>
            <person name="Han Z."/>
        </authorList>
    </citation>
    <scope>NUCLEOTIDE SEQUENCE</scope>
</reference>
<dbReference type="AlphaFoldDB" id="Q5DAH4"/>